<dbReference type="InterPro" id="IPR033923">
    <property type="entry name" value="PAK_BD"/>
</dbReference>
<dbReference type="FunFam" id="1.10.510.10:FF:000139">
    <property type="entry name" value="Non-specific serine/threonine protein kinase"/>
    <property type="match status" value="1"/>
</dbReference>
<dbReference type="FunFam" id="3.90.810.10:FF:000005">
    <property type="entry name" value="Non-specific serine/threonine protein kinase"/>
    <property type="match status" value="1"/>
</dbReference>
<dbReference type="SUPFAM" id="SSF56112">
    <property type="entry name" value="Protein kinase-like (PK-like)"/>
    <property type="match status" value="1"/>
</dbReference>
<evidence type="ECO:0000259" key="12">
    <source>
        <dbReference type="PROSITE" id="PS50003"/>
    </source>
</evidence>
<keyword evidence="3" id="KW-0589">Pheromone response</keyword>
<comment type="caution">
    <text evidence="15">The sequence shown here is derived from an EMBL/GenBank/DDBJ whole genome shotgun (WGS) entry which is preliminary data.</text>
</comment>
<dbReference type="GO" id="GO:0019236">
    <property type="term" value="P:response to pheromone"/>
    <property type="evidence" value="ECO:0007669"/>
    <property type="project" value="UniProtKB-KW"/>
</dbReference>
<dbReference type="SMART" id="SM00220">
    <property type="entry name" value="S_TKc"/>
    <property type="match status" value="1"/>
</dbReference>
<protein>
    <recommendedName>
        <fullName evidence="2">non-specific serine/threonine protein kinase</fullName>
        <ecNumber evidence="2">2.7.11.1</ecNumber>
    </recommendedName>
</protein>
<dbReference type="FunFam" id="3.30.200.20:FF:000535">
    <property type="entry name" value="Non-specific serine/threonine protein kinase"/>
    <property type="match status" value="1"/>
</dbReference>
<keyword evidence="4" id="KW-0723">Serine/threonine-protein kinase</keyword>
<dbReference type="Gene3D" id="3.30.200.20">
    <property type="entry name" value="Phosphorylase Kinase, domain 1"/>
    <property type="match status" value="1"/>
</dbReference>
<comment type="similarity">
    <text evidence="1">Belongs to the protein kinase superfamily. STE Ser/Thr protein kinase family. STE20 subfamily.</text>
</comment>
<name>A0A9N9LC68_9HELO</name>
<feature type="compositionally biased region" description="Basic and acidic residues" evidence="11">
    <location>
        <begin position="367"/>
        <end position="380"/>
    </location>
</feature>
<dbReference type="EMBL" id="CAJVRM010000008">
    <property type="protein sequence ID" value="CAG8971103.1"/>
    <property type="molecule type" value="Genomic_DNA"/>
</dbReference>
<dbReference type="PROSITE" id="PS50108">
    <property type="entry name" value="CRIB"/>
    <property type="match status" value="1"/>
</dbReference>
<dbReference type="InterPro" id="IPR008271">
    <property type="entry name" value="Ser/Thr_kinase_AS"/>
</dbReference>
<feature type="domain" description="PH" evidence="12">
    <location>
        <begin position="82"/>
        <end position="191"/>
    </location>
</feature>
<dbReference type="InterPro" id="IPR000719">
    <property type="entry name" value="Prot_kinase_dom"/>
</dbReference>
<feature type="compositionally biased region" description="Polar residues" evidence="11">
    <location>
        <begin position="29"/>
        <end position="42"/>
    </location>
</feature>
<dbReference type="Proteomes" id="UP000701801">
    <property type="component" value="Unassembled WGS sequence"/>
</dbReference>
<dbReference type="GO" id="GO:0000122">
    <property type="term" value="P:negative regulation of transcription by RNA polymerase II"/>
    <property type="evidence" value="ECO:0007669"/>
    <property type="project" value="UniProtKB-ARBA"/>
</dbReference>
<dbReference type="Gene3D" id="3.90.810.10">
    <property type="entry name" value="CRIB domain"/>
    <property type="match status" value="1"/>
</dbReference>
<accession>A0A9N9LC68</accession>
<dbReference type="InterPro" id="IPR000095">
    <property type="entry name" value="CRIB_dom"/>
</dbReference>
<evidence type="ECO:0000256" key="1">
    <source>
        <dbReference type="ARBA" id="ARBA00008874"/>
    </source>
</evidence>
<evidence type="ECO:0000256" key="7">
    <source>
        <dbReference type="ARBA" id="ARBA00022777"/>
    </source>
</evidence>
<evidence type="ECO:0000256" key="4">
    <source>
        <dbReference type="ARBA" id="ARBA00022527"/>
    </source>
</evidence>
<keyword evidence="16" id="KW-1185">Reference proteome</keyword>
<evidence type="ECO:0000256" key="2">
    <source>
        <dbReference type="ARBA" id="ARBA00012513"/>
    </source>
</evidence>
<evidence type="ECO:0000313" key="15">
    <source>
        <dbReference type="EMBL" id="CAG8971103.1"/>
    </source>
</evidence>
<reference evidence="15" key="1">
    <citation type="submission" date="2021-07" db="EMBL/GenBank/DDBJ databases">
        <authorList>
            <person name="Durling M."/>
        </authorList>
    </citation>
    <scope>NUCLEOTIDE SEQUENCE</scope>
</reference>
<keyword evidence="5" id="KW-0808">Transferase</keyword>
<feature type="compositionally biased region" description="Polar residues" evidence="11">
    <location>
        <begin position="511"/>
        <end position="523"/>
    </location>
</feature>
<comment type="catalytic activity">
    <reaction evidence="9">
        <text>L-threonyl-[protein] + ATP = O-phospho-L-threonyl-[protein] + ADP + H(+)</text>
        <dbReference type="Rhea" id="RHEA:46608"/>
        <dbReference type="Rhea" id="RHEA-COMP:11060"/>
        <dbReference type="Rhea" id="RHEA-COMP:11605"/>
        <dbReference type="ChEBI" id="CHEBI:15378"/>
        <dbReference type="ChEBI" id="CHEBI:30013"/>
        <dbReference type="ChEBI" id="CHEBI:30616"/>
        <dbReference type="ChEBI" id="CHEBI:61977"/>
        <dbReference type="ChEBI" id="CHEBI:456216"/>
        <dbReference type="EC" id="2.7.11.1"/>
    </reaction>
</comment>
<gene>
    <name evidence="15" type="ORF">HYALB_00010680</name>
</gene>
<proteinExistence type="inferred from homology"/>
<dbReference type="FunFam" id="2.30.29.30:FF:000356">
    <property type="entry name" value="Non-specific serine/threonine protein kinase"/>
    <property type="match status" value="1"/>
</dbReference>
<evidence type="ECO:0000256" key="11">
    <source>
        <dbReference type="SAM" id="MobiDB-lite"/>
    </source>
</evidence>
<feature type="compositionally biased region" description="Low complexity" evidence="11">
    <location>
        <begin position="423"/>
        <end position="432"/>
    </location>
</feature>
<evidence type="ECO:0000313" key="16">
    <source>
        <dbReference type="Proteomes" id="UP000701801"/>
    </source>
</evidence>
<dbReference type="InterPro" id="IPR001849">
    <property type="entry name" value="PH_domain"/>
</dbReference>
<dbReference type="InterPro" id="IPR011993">
    <property type="entry name" value="PH-like_dom_sf"/>
</dbReference>
<keyword evidence="6" id="KW-0547">Nucleotide-binding</keyword>
<feature type="compositionally biased region" description="Polar residues" evidence="11">
    <location>
        <begin position="479"/>
        <end position="495"/>
    </location>
</feature>
<dbReference type="GO" id="GO:0010629">
    <property type="term" value="P:negative regulation of gene expression"/>
    <property type="evidence" value="ECO:0007669"/>
    <property type="project" value="UniProtKB-ARBA"/>
</dbReference>
<organism evidence="15 16">
    <name type="scientific">Hymenoscyphus albidus</name>
    <dbReference type="NCBI Taxonomy" id="595503"/>
    <lineage>
        <taxon>Eukaryota</taxon>
        <taxon>Fungi</taxon>
        <taxon>Dikarya</taxon>
        <taxon>Ascomycota</taxon>
        <taxon>Pezizomycotina</taxon>
        <taxon>Leotiomycetes</taxon>
        <taxon>Helotiales</taxon>
        <taxon>Helotiaceae</taxon>
        <taxon>Hymenoscyphus</taxon>
    </lineage>
</organism>
<dbReference type="OrthoDB" id="248923at2759"/>
<evidence type="ECO:0000256" key="10">
    <source>
        <dbReference type="ARBA" id="ARBA00048679"/>
    </source>
</evidence>
<dbReference type="Gene3D" id="2.30.29.30">
    <property type="entry name" value="Pleckstrin-homology domain (PH domain)/Phosphotyrosine-binding domain (PTB)"/>
    <property type="match status" value="1"/>
</dbReference>
<dbReference type="InterPro" id="IPR051931">
    <property type="entry name" value="PAK3-like"/>
</dbReference>
<dbReference type="EC" id="2.7.11.1" evidence="2"/>
<dbReference type="Pfam" id="PF00069">
    <property type="entry name" value="Pkinase"/>
    <property type="match status" value="1"/>
</dbReference>
<dbReference type="SMART" id="SM00285">
    <property type="entry name" value="PBD"/>
    <property type="match status" value="1"/>
</dbReference>
<feature type="domain" description="Protein kinase" evidence="13">
    <location>
        <begin position="572"/>
        <end position="841"/>
    </location>
</feature>
<dbReference type="PROSITE" id="PS50011">
    <property type="entry name" value="PROTEIN_KINASE_DOM"/>
    <property type="match status" value="1"/>
</dbReference>
<dbReference type="PROSITE" id="PS50003">
    <property type="entry name" value="PH_DOMAIN"/>
    <property type="match status" value="1"/>
</dbReference>
<sequence>MASQNSIYTPGQFMNPGPAPRPPTERPQLTLTPSTANLPGNMSQMSINSPITRTATSTYTGSTVSLPLARQQTNMDGQGGVAVIKEGWASVKEGKNFISPWKQKFLILRKEALDFHKTEGGKLVYQIVLKDVLGVSRVEAAGTIFEIKRTLNGSSNNPGDDDGQGAKTLQIKVKGDDELYDWIDFIYARCPGMGGVSNPTNFSHSVHVGFDPQTGEFVGLPPEWSKLLNSSAITKEDYERNPQAVFEVLEFYSDITQRAQDPNQFPSLTPTPPPAGNQSKQLGYAGPGSMGGMGGASIAPQRPTQNGQRNPSYGPNSTSNAPNRPSVPEANQQRQQMQQMASNYVNPQVRDDQRQKQQLEAQQRQQQQERELEQQRRELEEYNASLPKTRVPMAQQEVGGYGGGGPGPDRYNPSRAAPPAPRQPQQAQAPASLRTQRQAPSAPTSNGQARPPVSTQKSASRSPARPEQQTQRQEPRYQNGGSQPQARQPPQNVQPSRLPAPVNQVKPLNVGNKQPSSNGQSNDAVKAAEAALTSKPPAAERQKDVRMSTMSESEVMVKLKEAVSKDDPNMSYSKQKKIGQGASGSVYVAKVKENPLSPVAREVLRQQGSKAQVAIKQMDLAHQPRKELIVNEIMVMKDSKHPNIVNFLDAFLRNNFSELWVVMEYMEGGALTDVIDNNPNITEDQISTICLETCRGLEHLHQQSIIHRDIKSDNVLLDARGNVKITDFGFCAKLTESKSKRATMVGTPYWMAPEVVKQKEYGPKVDIWSLGIMAIEMIESEPPYLNEEPLKALYLIATNGTPRLKKPEKLSKELKAFLSVCLCVDIRSRASANELLQHDFLKHGCTLGSLSDLLAFRKNGK</sequence>
<dbReference type="GO" id="GO:2000910">
    <property type="term" value="P:negative regulation of sterol import"/>
    <property type="evidence" value="ECO:0007669"/>
    <property type="project" value="UniProtKB-ARBA"/>
</dbReference>
<dbReference type="GO" id="GO:0005524">
    <property type="term" value="F:ATP binding"/>
    <property type="evidence" value="ECO:0007669"/>
    <property type="project" value="UniProtKB-KW"/>
</dbReference>
<evidence type="ECO:0000259" key="14">
    <source>
        <dbReference type="PROSITE" id="PS50108"/>
    </source>
</evidence>
<dbReference type="PROSITE" id="PS00108">
    <property type="entry name" value="PROTEIN_KINASE_ST"/>
    <property type="match status" value="1"/>
</dbReference>
<dbReference type="GO" id="GO:0035376">
    <property type="term" value="P:sterol import"/>
    <property type="evidence" value="ECO:0007669"/>
    <property type="project" value="UniProtKB-ARBA"/>
</dbReference>
<dbReference type="InterPro" id="IPR036936">
    <property type="entry name" value="CRIB_dom_sf"/>
</dbReference>
<dbReference type="Pfam" id="PF00786">
    <property type="entry name" value="PBD"/>
    <property type="match status" value="1"/>
</dbReference>
<feature type="region of interest" description="Disordered" evidence="11">
    <location>
        <begin position="1"/>
        <end position="42"/>
    </location>
</feature>
<evidence type="ECO:0000259" key="13">
    <source>
        <dbReference type="PROSITE" id="PS50011"/>
    </source>
</evidence>
<dbReference type="GO" id="GO:0005634">
    <property type="term" value="C:nucleus"/>
    <property type="evidence" value="ECO:0007669"/>
    <property type="project" value="UniProtKB-ARBA"/>
</dbReference>
<keyword evidence="8" id="KW-0067">ATP-binding</keyword>
<dbReference type="PANTHER" id="PTHR45832">
    <property type="entry name" value="SERINE/THREONINE-PROTEIN KINASE SAMKA-RELATED-RELATED"/>
    <property type="match status" value="1"/>
</dbReference>
<comment type="catalytic activity">
    <reaction evidence="10">
        <text>L-seryl-[protein] + ATP = O-phospho-L-seryl-[protein] + ADP + H(+)</text>
        <dbReference type="Rhea" id="RHEA:17989"/>
        <dbReference type="Rhea" id="RHEA-COMP:9863"/>
        <dbReference type="Rhea" id="RHEA-COMP:11604"/>
        <dbReference type="ChEBI" id="CHEBI:15378"/>
        <dbReference type="ChEBI" id="CHEBI:29999"/>
        <dbReference type="ChEBI" id="CHEBI:30616"/>
        <dbReference type="ChEBI" id="CHEBI:83421"/>
        <dbReference type="ChEBI" id="CHEBI:456216"/>
        <dbReference type="EC" id="2.7.11.1"/>
    </reaction>
</comment>
<dbReference type="SUPFAM" id="SSF50729">
    <property type="entry name" value="PH domain-like"/>
    <property type="match status" value="1"/>
</dbReference>
<evidence type="ECO:0000256" key="5">
    <source>
        <dbReference type="ARBA" id="ARBA00022679"/>
    </source>
</evidence>
<evidence type="ECO:0000256" key="9">
    <source>
        <dbReference type="ARBA" id="ARBA00047899"/>
    </source>
</evidence>
<feature type="domain" description="CRIB" evidence="14">
    <location>
        <begin position="196"/>
        <end position="209"/>
    </location>
</feature>
<feature type="compositionally biased region" description="Polar residues" evidence="11">
    <location>
        <begin position="302"/>
        <end position="323"/>
    </location>
</feature>
<evidence type="ECO:0000256" key="3">
    <source>
        <dbReference type="ARBA" id="ARBA00022507"/>
    </source>
</evidence>
<feature type="compositionally biased region" description="Low complexity" evidence="11">
    <location>
        <begin position="463"/>
        <end position="478"/>
    </location>
</feature>
<dbReference type="CDD" id="cd01093">
    <property type="entry name" value="CRIB_PAK_like"/>
    <property type="match status" value="1"/>
</dbReference>
<dbReference type="AlphaFoldDB" id="A0A9N9LC68"/>
<evidence type="ECO:0000256" key="6">
    <source>
        <dbReference type="ARBA" id="ARBA00022741"/>
    </source>
</evidence>
<keyword evidence="7" id="KW-0418">Kinase</keyword>
<dbReference type="PANTHER" id="PTHR45832:SF22">
    <property type="entry name" value="SERINE_THREONINE-PROTEIN KINASE SAMKA-RELATED"/>
    <property type="match status" value="1"/>
</dbReference>
<feature type="compositionally biased region" description="Polar residues" evidence="11">
    <location>
        <begin position="433"/>
        <end position="461"/>
    </location>
</feature>
<evidence type="ECO:0000256" key="8">
    <source>
        <dbReference type="ARBA" id="ARBA00022840"/>
    </source>
</evidence>
<dbReference type="GO" id="GO:0004674">
    <property type="term" value="F:protein serine/threonine kinase activity"/>
    <property type="evidence" value="ECO:0007669"/>
    <property type="project" value="UniProtKB-KW"/>
</dbReference>
<dbReference type="CDD" id="cd06614">
    <property type="entry name" value="STKc_PAK"/>
    <property type="match status" value="1"/>
</dbReference>
<feature type="compositionally biased region" description="Gly residues" evidence="11">
    <location>
        <begin position="285"/>
        <end position="295"/>
    </location>
</feature>
<dbReference type="Gene3D" id="1.10.510.10">
    <property type="entry name" value="Transferase(Phosphotransferase) domain 1"/>
    <property type="match status" value="1"/>
</dbReference>
<feature type="region of interest" description="Disordered" evidence="11">
    <location>
        <begin position="260"/>
        <end position="552"/>
    </location>
</feature>
<dbReference type="SMART" id="SM00233">
    <property type="entry name" value="PH"/>
    <property type="match status" value="1"/>
</dbReference>
<dbReference type="InterPro" id="IPR011009">
    <property type="entry name" value="Kinase-like_dom_sf"/>
</dbReference>